<accession>A0A9P9BT44</accession>
<evidence type="ECO:0000256" key="1">
    <source>
        <dbReference type="SAM" id="MobiDB-lite"/>
    </source>
</evidence>
<keyword evidence="3" id="KW-1185">Reference proteome</keyword>
<sequence length="587" mass="63363">MPPALPSPTDGNPPPVAYMSKYRLDSQERPPSYRPPADFPSPNQNHQADPTFHRHRDLVDSSIQEAKPEAVRTAVRRNWQKTLMGSAWHEAFILNILITTTSEDVVAKTVKQLAHLIAPGSARHLIPQFHAPDFDALADDILNRCSDQFLDKALERRLQTIGPKALINALARAERLGYEKGDILDESSERIIGGMPRPPLPLPPKQHQQPPPPPPPHPNSAVPPAPYVPQPQGMNTFRCTQCGDIFDDIGVYNHHVANRMCRARPVDNQGAKYVCPYCNAGFKTKGGLNYHELNKVCGPSKQASLPPAQPSTPVPVPPGPVFNHYTGPNLPTPTPAFAPPPTAVHAASTPPSSSDPYAHLTPQARARMNEEIRQAELTFAPRIKEAEAITNPAERKTRLANLNNSFSTRQSVIRKRYGVRLRIRRTRAEIEAQNARMGISNTTSETDDPPSHKRQRVDGVNTASASPLPSSGPPIPRVATADISAGLGGTAATPATMDPTRGFTSVNRAQPPPQTSNSLSSLQQKGYRVSSHLGQSSPERVASDLGATGNPISLSDSAGTSGSESESGDSGDDEIPAIMPTGRATGR</sequence>
<comment type="caution">
    <text evidence="2">The sequence shown here is derived from an EMBL/GenBank/DDBJ whole genome shotgun (WGS) entry which is preliminary data.</text>
</comment>
<gene>
    <name evidence="2" type="ORF">B0I36DRAFT_90081</name>
</gene>
<dbReference type="OrthoDB" id="37886at2759"/>
<feature type="region of interest" description="Disordered" evidence="1">
    <location>
        <begin position="1"/>
        <end position="50"/>
    </location>
</feature>
<dbReference type="EMBL" id="JAGTJQ010000003">
    <property type="protein sequence ID" value="KAH7035249.1"/>
    <property type="molecule type" value="Genomic_DNA"/>
</dbReference>
<dbReference type="PANTHER" id="PTHR48125">
    <property type="entry name" value="LP07818P1"/>
    <property type="match status" value="1"/>
</dbReference>
<feature type="region of interest" description="Disordered" evidence="1">
    <location>
        <begin position="190"/>
        <end position="229"/>
    </location>
</feature>
<proteinExistence type="predicted"/>
<dbReference type="Proteomes" id="UP000756346">
    <property type="component" value="Unassembled WGS sequence"/>
</dbReference>
<protein>
    <submittedName>
        <fullName evidence="2">Uncharacterized protein</fullName>
    </submittedName>
</protein>
<organism evidence="2 3">
    <name type="scientific">Microdochium trichocladiopsis</name>
    <dbReference type="NCBI Taxonomy" id="1682393"/>
    <lineage>
        <taxon>Eukaryota</taxon>
        <taxon>Fungi</taxon>
        <taxon>Dikarya</taxon>
        <taxon>Ascomycota</taxon>
        <taxon>Pezizomycotina</taxon>
        <taxon>Sordariomycetes</taxon>
        <taxon>Xylariomycetidae</taxon>
        <taxon>Xylariales</taxon>
        <taxon>Microdochiaceae</taxon>
        <taxon>Microdochium</taxon>
    </lineage>
</organism>
<dbReference type="Gene3D" id="3.30.160.60">
    <property type="entry name" value="Classic Zinc Finger"/>
    <property type="match status" value="1"/>
</dbReference>
<feature type="compositionally biased region" description="Pro residues" evidence="1">
    <location>
        <begin position="1"/>
        <end position="16"/>
    </location>
</feature>
<feature type="region of interest" description="Disordered" evidence="1">
    <location>
        <begin position="432"/>
        <end position="587"/>
    </location>
</feature>
<feature type="compositionally biased region" description="Polar residues" evidence="1">
    <location>
        <begin position="515"/>
        <end position="524"/>
    </location>
</feature>
<feature type="compositionally biased region" description="Low complexity" evidence="1">
    <location>
        <begin position="553"/>
        <end position="565"/>
    </location>
</feature>
<evidence type="ECO:0000313" key="2">
    <source>
        <dbReference type="EMBL" id="KAH7035249.1"/>
    </source>
</evidence>
<name>A0A9P9BT44_9PEZI</name>
<feature type="compositionally biased region" description="Pro residues" evidence="1">
    <location>
        <begin position="196"/>
        <end position="229"/>
    </location>
</feature>
<feature type="compositionally biased region" description="Acidic residues" evidence="1">
    <location>
        <begin position="566"/>
        <end position="575"/>
    </location>
</feature>
<dbReference type="RefSeq" id="XP_046015342.1">
    <property type="nucleotide sequence ID" value="XM_046163550.1"/>
</dbReference>
<dbReference type="GeneID" id="70193096"/>
<evidence type="ECO:0000313" key="3">
    <source>
        <dbReference type="Proteomes" id="UP000756346"/>
    </source>
</evidence>
<reference evidence="2" key="1">
    <citation type="journal article" date="2021" name="Nat. Commun.">
        <title>Genetic determinants of endophytism in the Arabidopsis root mycobiome.</title>
        <authorList>
            <person name="Mesny F."/>
            <person name="Miyauchi S."/>
            <person name="Thiergart T."/>
            <person name="Pickel B."/>
            <person name="Atanasova L."/>
            <person name="Karlsson M."/>
            <person name="Huettel B."/>
            <person name="Barry K.W."/>
            <person name="Haridas S."/>
            <person name="Chen C."/>
            <person name="Bauer D."/>
            <person name="Andreopoulos W."/>
            <person name="Pangilinan J."/>
            <person name="LaButti K."/>
            <person name="Riley R."/>
            <person name="Lipzen A."/>
            <person name="Clum A."/>
            <person name="Drula E."/>
            <person name="Henrissat B."/>
            <person name="Kohler A."/>
            <person name="Grigoriev I.V."/>
            <person name="Martin F.M."/>
            <person name="Hacquard S."/>
        </authorList>
    </citation>
    <scope>NUCLEOTIDE SEQUENCE</scope>
    <source>
        <strain evidence="2">MPI-CAGE-CH-0230</strain>
    </source>
</reference>
<dbReference type="PANTHER" id="PTHR48125:SF12">
    <property type="entry name" value="AT HOOK TRANSCRIPTION FACTOR FAMILY-RELATED"/>
    <property type="match status" value="1"/>
</dbReference>
<dbReference type="AlphaFoldDB" id="A0A9P9BT44"/>